<evidence type="ECO:0000256" key="2">
    <source>
        <dbReference type="ARBA" id="ARBA00005179"/>
    </source>
</evidence>
<comment type="similarity">
    <text evidence="3 10">Belongs to the cytochrome P450 family.</text>
</comment>
<evidence type="ECO:0000256" key="9">
    <source>
        <dbReference type="PIRSR" id="PIRSR602401-1"/>
    </source>
</evidence>
<feature type="chain" id="PRO_5020310412" evidence="11">
    <location>
        <begin position="21"/>
        <end position="513"/>
    </location>
</feature>
<dbReference type="GO" id="GO:0005506">
    <property type="term" value="F:iron ion binding"/>
    <property type="evidence" value="ECO:0007669"/>
    <property type="project" value="InterPro"/>
</dbReference>
<dbReference type="CDD" id="cd11065">
    <property type="entry name" value="CYP64-like"/>
    <property type="match status" value="1"/>
</dbReference>
<dbReference type="InterPro" id="IPR036396">
    <property type="entry name" value="Cyt_P450_sf"/>
</dbReference>
<dbReference type="InterPro" id="IPR002401">
    <property type="entry name" value="Cyt_P450_E_grp-I"/>
</dbReference>
<feature type="binding site" description="axial binding residue" evidence="9">
    <location>
        <position position="440"/>
    </location>
    <ligand>
        <name>heme</name>
        <dbReference type="ChEBI" id="CHEBI:30413"/>
    </ligand>
    <ligandPart>
        <name>Fe</name>
        <dbReference type="ChEBI" id="CHEBI:18248"/>
    </ligandPart>
</feature>
<evidence type="ECO:0000256" key="6">
    <source>
        <dbReference type="ARBA" id="ARBA00023002"/>
    </source>
</evidence>
<evidence type="ECO:0000256" key="1">
    <source>
        <dbReference type="ARBA" id="ARBA00001971"/>
    </source>
</evidence>
<evidence type="ECO:0000256" key="8">
    <source>
        <dbReference type="ARBA" id="ARBA00023033"/>
    </source>
</evidence>
<evidence type="ECO:0000256" key="11">
    <source>
        <dbReference type="SAM" id="SignalP"/>
    </source>
</evidence>
<dbReference type="InterPro" id="IPR017972">
    <property type="entry name" value="Cyt_P450_CS"/>
</dbReference>
<comment type="pathway">
    <text evidence="2">Secondary metabolite biosynthesis.</text>
</comment>
<dbReference type="EMBL" id="ML179052">
    <property type="protein sequence ID" value="THV04845.1"/>
    <property type="molecule type" value="Genomic_DNA"/>
</dbReference>
<keyword evidence="5 9" id="KW-0479">Metal-binding</keyword>
<reference evidence="12 13" key="1">
    <citation type="journal article" date="2019" name="Nat. Ecol. Evol.">
        <title>Megaphylogeny resolves global patterns of mushroom evolution.</title>
        <authorList>
            <person name="Varga T."/>
            <person name="Krizsan K."/>
            <person name="Foldi C."/>
            <person name="Dima B."/>
            <person name="Sanchez-Garcia M."/>
            <person name="Sanchez-Ramirez S."/>
            <person name="Szollosi G.J."/>
            <person name="Szarkandi J.G."/>
            <person name="Papp V."/>
            <person name="Albert L."/>
            <person name="Andreopoulos W."/>
            <person name="Angelini C."/>
            <person name="Antonin V."/>
            <person name="Barry K.W."/>
            <person name="Bougher N.L."/>
            <person name="Buchanan P."/>
            <person name="Buyck B."/>
            <person name="Bense V."/>
            <person name="Catcheside P."/>
            <person name="Chovatia M."/>
            <person name="Cooper J."/>
            <person name="Damon W."/>
            <person name="Desjardin D."/>
            <person name="Finy P."/>
            <person name="Geml J."/>
            <person name="Haridas S."/>
            <person name="Hughes K."/>
            <person name="Justo A."/>
            <person name="Karasinski D."/>
            <person name="Kautmanova I."/>
            <person name="Kiss B."/>
            <person name="Kocsube S."/>
            <person name="Kotiranta H."/>
            <person name="LaButti K.M."/>
            <person name="Lechner B.E."/>
            <person name="Liimatainen K."/>
            <person name="Lipzen A."/>
            <person name="Lukacs Z."/>
            <person name="Mihaltcheva S."/>
            <person name="Morgado L.N."/>
            <person name="Niskanen T."/>
            <person name="Noordeloos M.E."/>
            <person name="Ohm R.A."/>
            <person name="Ortiz-Santana B."/>
            <person name="Ovrebo C."/>
            <person name="Racz N."/>
            <person name="Riley R."/>
            <person name="Savchenko A."/>
            <person name="Shiryaev A."/>
            <person name="Soop K."/>
            <person name="Spirin V."/>
            <person name="Szebenyi C."/>
            <person name="Tomsovsky M."/>
            <person name="Tulloss R.E."/>
            <person name="Uehling J."/>
            <person name="Grigoriev I.V."/>
            <person name="Vagvolgyi C."/>
            <person name="Papp T."/>
            <person name="Martin F.M."/>
            <person name="Miettinen O."/>
            <person name="Hibbett D.S."/>
            <person name="Nagy L.G."/>
        </authorList>
    </citation>
    <scope>NUCLEOTIDE SEQUENCE [LARGE SCALE GENOMIC DNA]</scope>
    <source>
        <strain evidence="12 13">CBS 962.96</strain>
    </source>
</reference>
<dbReference type="PANTHER" id="PTHR46300">
    <property type="entry name" value="P450, PUTATIVE (EUROFUNG)-RELATED-RELATED"/>
    <property type="match status" value="1"/>
</dbReference>
<accession>A0A4S8MPK4</accession>
<gene>
    <name evidence="12" type="ORF">K435DRAFT_746131</name>
</gene>
<dbReference type="GO" id="GO:0004497">
    <property type="term" value="F:monooxygenase activity"/>
    <property type="evidence" value="ECO:0007669"/>
    <property type="project" value="UniProtKB-KW"/>
</dbReference>
<keyword evidence="11" id="KW-0732">Signal</keyword>
<feature type="signal peptide" evidence="11">
    <location>
        <begin position="1"/>
        <end position="20"/>
    </location>
</feature>
<evidence type="ECO:0000313" key="12">
    <source>
        <dbReference type="EMBL" id="THV04845.1"/>
    </source>
</evidence>
<dbReference type="InterPro" id="IPR001128">
    <property type="entry name" value="Cyt_P450"/>
</dbReference>
<dbReference type="OrthoDB" id="2789670at2759"/>
<evidence type="ECO:0000256" key="5">
    <source>
        <dbReference type="ARBA" id="ARBA00022723"/>
    </source>
</evidence>
<evidence type="ECO:0000256" key="7">
    <source>
        <dbReference type="ARBA" id="ARBA00023004"/>
    </source>
</evidence>
<evidence type="ECO:0000256" key="3">
    <source>
        <dbReference type="ARBA" id="ARBA00010617"/>
    </source>
</evidence>
<evidence type="ECO:0000256" key="10">
    <source>
        <dbReference type="RuleBase" id="RU000461"/>
    </source>
</evidence>
<keyword evidence="7 9" id="KW-0408">Iron</keyword>
<dbReference type="Gene3D" id="1.10.630.10">
    <property type="entry name" value="Cytochrome P450"/>
    <property type="match status" value="1"/>
</dbReference>
<protein>
    <submittedName>
        <fullName evidence="12">Cytochrome P450</fullName>
    </submittedName>
</protein>
<evidence type="ECO:0000256" key="4">
    <source>
        <dbReference type="ARBA" id="ARBA00022617"/>
    </source>
</evidence>
<organism evidence="12 13">
    <name type="scientific">Dendrothele bispora (strain CBS 962.96)</name>
    <dbReference type="NCBI Taxonomy" id="1314807"/>
    <lineage>
        <taxon>Eukaryota</taxon>
        <taxon>Fungi</taxon>
        <taxon>Dikarya</taxon>
        <taxon>Basidiomycota</taxon>
        <taxon>Agaricomycotina</taxon>
        <taxon>Agaricomycetes</taxon>
        <taxon>Agaricomycetidae</taxon>
        <taxon>Agaricales</taxon>
        <taxon>Agaricales incertae sedis</taxon>
        <taxon>Dendrothele</taxon>
    </lineage>
</organism>
<sequence length="513" mass="58150">MFSPLLFLGFLVVLTSFVLTRLSSCSALPLPPGPKSSWLGAIKLPRVYPWRTYAEWKNIYGDLIYIYVLGNPVLILNSASAVSDLLEKRGGNYSSRPVRTMVSDLMGWNWMFSSMKYGPAWKQHRKLFLKHFPINTTTPFHPLQTKEAHVLLRNLLQSPDKFHFHTRRAAAAIILQITYGIQINEKVDEYGDNYVSLADKAMSTLAQAGLFGTYMVDYLPILKYIPPWLPGASFKRLAFQWRKLTLEMLNRPFDLVKQKMKDGIASPSIVASELEDIASGRAPHENERILKNVAATTYAAGSDTTVSVLMSLFLAMALHPEIQDKAQCQLDQVLNDRLPIFEDRQQLPYIDCICYELLRWNPVTPLGLNHFVSEDDEYKGYRIPKGTTVLPNVWAILHDPEIYPDPLAFNPDRFQNPEKNIAQGINEIPDAAFGFGRRMCPGRWLAFDSIWIAVASILTVFRISKAVDERGKIIEPQVEYASLLISHPKPFQCSITPRSSTTVKLIQQTADQD</sequence>
<dbReference type="Proteomes" id="UP000297245">
    <property type="component" value="Unassembled WGS sequence"/>
</dbReference>
<dbReference type="GO" id="GO:0016705">
    <property type="term" value="F:oxidoreductase activity, acting on paired donors, with incorporation or reduction of molecular oxygen"/>
    <property type="evidence" value="ECO:0007669"/>
    <property type="project" value="InterPro"/>
</dbReference>
<dbReference type="Pfam" id="PF00067">
    <property type="entry name" value="p450"/>
    <property type="match status" value="1"/>
</dbReference>
<keyword evidence="8 10" id="KW-0503">Monooxygenase</keyword>
<dbReference type="PANTHER" id="PTHR46300:SF7">
    <property type="entry name" value="P450, PUTATIVE (EUROFUNG)-RELATED"/>
    <property type="match status" value="1"/>
</dbReference>
<dbReference type="InterPro" id="IPR050364">
    <property type="entry name" value="Cytochrome_P450_fung"/>
</dbReference>
<proteinExistence type="inferred from homology"/>
<keyword evidence="13" id="KW-1185">Reference proteome</keyword>
<comment type="cofactor">
    <cofactor evidence="1 9">
        <name>heme</name>
        <dbReference type="ChEBI" id="CHEBI:30413"/>
    </cofactor>
</comment>
<dbReference type="SUPFAM" id="SSF48264">
    <property type="entry name" value="Cytochrome P450"/>
    <property type="match status" value="1"/>
</dbReference>
<dbReference type="PRINTS" id="PR00463">
    <property type="entry name" value="EP450I"/>
</dbReference>
<evidence type="ECO:0000313" key="13">
    <source>
        <dbReference type="Proteomes" id="UP000297245"/>
    </source>
</evidence>
<keyword evidence="4 9" id="KW-0349">Heme</keyword>
<dbReference type="AlphaFoldDB" id="A0A4S8MPK4"/>
<keyword evidence="6 10" id="KW-0560">Oxidoreductase</keyword>
<name>A0A4S8MPK4_DENBC</name>
<dbReference type="PROSITE" id="PS00086">
    <property type="entry name" value="CYTOCHROME_P450"/>
    <property type="match status" value="1"/>
</dbReference>
<dbReference type="GO" id="GO:0020037">
    <property type="term" value="F:heme binding"/>
    <property type="evidence" value="ECO:0007669"/>
    <property type="project" value="InterPro"/>
</dbReference>